<protein>
    <submittedName>
        <fullName evidence="2">Uncharacterized protein</fullName>
    </submittedName>
</protein>
<gene>
    <name evidence="2" type="ORF">Z519_11690</name>
</gene>
<keyword evidence="1" id="KW-1133">Transmembrane helix</keyword>
<dbReference type="EMBL" id="KN847002">
    <property type="protein sequence ID" value="KIW87716.1"/>
    <property type="molecule type" value="Genomic_DNA"/>
</dbReference>
<dbReference type="VEuPathDB" id="FungiDB:Z519_11690"/>
<keyword evidence="1" id="KW-0472">Membrane</keyword>
<keyword evidence="3" id="KW-1185">Reference proteome</keyword>
<dbReference type="HOGENOM" id="CLU_2121070_0_0_1"/>
<sequence length="133" mass="15861">MPHSFWPSPTAKEDSTILVWAHPNPSDMDDKMDRIFFQNLLMYVSDVSEGKERLSLLQVMLMQHISATALIMLPNLWFLGPLRWWIPWLFQCLCAYVALWMGKKPLLRKYMSVEDWEDEDVQERVGMWRKKDL</sequence>
<organism evidence="2 3">
    <name type="scientific">Cladophialophora bantiana (strain ATCC 10958 / CBS 173.52 / CDC B-1940 / NIH 8579)</name>
    <name type="common">Xylohypha bantiana</name>
    <dbReference type="NCBI Taxonomy" id="1442370"/>
    <lineage>
        <taxon>Eukaryota</taxon>
        <taxon>Fungi</taxon>
        <taxon>Dikarya</taxon>
        <taxon>Ascomycota</taxon>
        <taxon>Pezizomycotina</taxon>
        <taxon>Eurotiomycetes</taxon>
        <taxon>Chaetothyriomycetidae</taxon>
        <taxon>Chaetothyriales</taxon>
        <taxon>Herpotrichiellaceae</taxon>
        <taxon>Cladophialophora</taxon>
    </lineage>
</organism>
<dbReference type="Proteomes" id="UP000053789">
    <property type="component" value="Unassembled WGS sequence"/>
</dbReference>
<dbReference type="AlphaFoldDB" id="A0A0D2EC62"/>
<accession>A0A0D2EC62</accession>
<evidence type="ECO:0000313" key="2">
    <source>
        <dbReference type="EMBL" id="KIW87716.1"/>
    </source>
</evidence>
<keyword evidence="1" id="KW-0812">Transmembrane</keyword>
<proteinExistence type="predicted"/>
<reference evidence="2" key="1">
    <citation type="submission" date="2015-01" db="EMBL/GenBank/DDBJ databases">
        <title>The Genome Sequence of Cladophialophora bantiana CBS 173.52.</title>
        <authorList>
            <consortium name="The Broad Institute Genomics Platform"/>
            <person name="Cuomo C."/>
            <person name="de Hoog S."/>
            <person name="Gorbushina A."/>
            <person name="Stielow B."/>
            <person name="Teixiera M."/>
            <person name="Abouelleil A."/>
            <person name="Chapman S.B."/>
            <person name="Priest M."/>
            <person name="Young S.K."/>
            <person name="Wortman J."/>
            <person name="Nusbaum C."/>
            <person name="Birren B."/>
        </authorList>
    </citation>
    <scope>NUCLEOTIDE SEQUENCE [LARGE SCALE GENOMIC DNA]</scope>
    <source>
        <strain evidence="2">CBS 173.52</strain>
    </source>
</reference>
<name>A0A0D2EC62_CLAB1</name>
<evidence type="ECO:0000313" key="3">
    <source>
        <dbReference type="Proteomes" id="UP000053789"/>
    </source>
</evidence>
<evidence type="ECO:0000256" key="1">
    <source>
        <dbReference type="SAM" id="Phobius"/>
    </source>
</evidence>
<feature type="transmembrane region" description="Helical" evidence="1">
    <location>
        <begin position="84"/>
        <end position="102"/>
    </location>
</feature>
<dbReference type="OrthoDB" id="9976870at2759"/>
<dbReference type="RefSeq" id="XP_016614385.1">
    <property type="nucleotide sequence ID" value="XM_016769401.1"/>
</dbReference>
<dbReference type="GeneID" id="27704618"/>